<feature type="compositionally biased region" description="Low complexity" evidence="2">
    <location>
        <begin position="255"/>
        <end position="277"/>
    </location>
</feature>
<evidence type="ECO:0000256" key="1">
    <source>
        <dbReference type="SAM" id="Coils"/>
    </source>
</evidence>
<feature type="compositionally biased region" description="Polar residues" evidence="2">
    <location>
        <begin position="18"/>
        <end position="27"/>
    </location>
</feature>
<dbReference type="PANTHER" id="PTHR38701:SF1">
    <property type="entry name" value="UP-REGULATED DURING SEPTATION PROTEIN 1 DOMAIN-CONTAINING PROTEIN"/>
    <property type="match status" value="1"/>
</dbReference>
<keyword evidence="1" id="KW-0175">Coiled coil</keyword>
<feature type="compositionally biased region" description="Basic and acidic residues" evidence="2">
    <location>
        <begin position="642"/>
        <end position="653"/>
    </location>
</feature>
<feature type="region of interest" description="Disordered" evidence="2">
    <location>
        <begin position="239"/>
        <end position="411"/>
    </location>
</feature>
<protein>
    <submittedName>
        <fullName evidence="3">Uncharacterized protein</fullName>
    </submittedName>
</protein>
<dbReference type="EMBL" id="CP138580">
    <property type="protein sequence ID" value="WPG97503.1"/>
    <property type="molecule type" value="Genomic_DNA"/>
</dbReference>
<keyword evidence="4" id="KW-1185">Reference proteome</keyword>
<dbReference type="Proteomes" id="UP001303373">
    <property type="component" value="Chromosome 1"/>
</dbReference>
<feature type="compositionally biased region" description="Polar residues" evidence="2">
    <location>
        <begin position="1"/>
        <end position="10"/>
    </location>
</feature>
<proteinExistence type="predicted"/>
<feature type="compositionally biased region" description="Polar residues" evidence="2">
    <location>
        <begin position="374"/>
        <end position="387"/>
    </location>
</feature>
<dbReference type="PANTHER" id="PTHR38701">
    <property type="entry name" value="CHROMOSOME 8, WHOLE GENOME SHOTGUN SEQUENCE"/>
    <property type="match status" value="1"/>
</dbReference>
<reference evidence="3 4" key="1">
    <citation type="submission" date="2023-11" db="EMBL/GenBank/DDBJ databases">
        <title>An acidophilic fungus is an integral part of prey digestion in a carnivorous sundew plant.</title>
        <authorList>
            <person name="Tsai I.J."/>
        </authorList>
    </citation>
    <scope>NUCLEOTIDE SEQUENCE [LARGE SCALE GENOMIC DNA]</scope>
    <source>
        <strain evidence="3">169a</strain>
    </source>
</reference>
<feature type="compositionally biased region" description="Polar residues" evidence="2">
    <location>
        <begin position="323"/>
        <end position="343"/>
    </location>
</feature>
<evidence type="ECO:0000313" key="3">
    <source>
        <dbReference type="EMBL" id="WPG97503.1"/>
    </source>
</evidence>
<feature type="region of interest" description="Disordered" evidence="2">
    <location>
        <begin position="497"/>
        <end position="531"/>
    </location>
</feature>
<sequence>MVASDRQTPRNLPLRPTLASNRSTRTPITPRVAGSATPQPRPLAKSTSSTSLRSEPARPTARGKQEQTPGSVATGSAHVTPRSSVRKSRVDGSLGSAGSVDDTPTVRPKSVGGTTSGSAERKGSVVSSVNAPGLKSRVARPMSLATPASTIKEMSPPPQGLGLFVGGRPAVQESIDSRFFHANDASKQEAAPKKPELKRAPTFFYADGQEEQRSILSPSLTSPGTSVISEKIASTSWARHDELSFPPRSPPKPSPVLSTISTASSFFPSAPRSPSPTKENIHLSYRKGVSQIFGTRPSPRTPQDASESDGRPTLFNVAEEASNAASQRRTPSVSSIDSGNSPQSRRKSASCLEPASTSCPGTHEIKPAADPPSKSLQDPPNIDTSFSPRDEAFSPPAGAMSPTRGVSELAAEARRERKVLDLEISNSSLLAINASLERELRRQKAELKRFRRLSRAGRFSIGAGERAARFSEGLTTLSEEEDGDEFSLLSQMSGFDAGGEFSDDDDEESTLSSEPMSPGPNSRRQSDRLAKDERRLQVDLARHKELLVQSQMMNQSIKRCMYAAETMIADGEKALAYQVRVSDVKLGGRILSSHDDEEDETSHHIEVDDGTLHEDYSIDAAEGFLKVWQGVGRPSFEGSSEGGDRDSGIEVDKPLFSPPRNVSLAGSGRPLDRIPYSAVDSDTFAGAAGRIFK</sequence>
<feature type="region of interest" description="Disordered" evidence="2">
    <location>
        <begin position="635"/>
        <end position="668"/>
    </location>
</feature>
<accession>A0AAQ3LX43</accession>
<feature type="region of interest" description="Disordered" evidence="2">
    <location>
        <begin position="1"/>
        <end position="142"/>
    </location>
</feature>
<organism evidence="3 4">
    <name type="scientific">Acrodontium crateriforme</name>
    <dbReference type="NCBI Taxonomy" id="150365"/>
    <lineage>
        <taxon>Eukaryota</taxon>
        <taxon>Fungi</taxon>
        <taxon>Dikarya</taxon>
        <taxon>Ascomycota</taxon>
        <taxon>Pezizomycotina</taxon>
        <taxon>Dothideomycetes</taxon>
        <taxon>Dothideomycetidae</taxon>
        <taxon>Mycosphaerellales</taxon>
        <taxon>Teratosphaeriaceae</taxon>
        <taxon>Acrodontium</taxon>
    </lineage>
</organism>
<feature type="coiled-coil region" evidence="1">
    <location>
        <begin position="426"/>
        <end position="453"/>
    </location>
</feature>
<name>A0AAQ3LX43_9PEZI</name>
<gene>
    <name evidence="3" type="ORF">R9X50_00028000</name>
</gene>
<evidence type="ECO:0000256" key="2">
    <source>
        <dbReference type="SAM" id="MobiDB-lite"/>
    </source>
</evidence>
<evidence type="ECO:0000313" key="4">
    <source>
        <dbReference type="Proteomes" id="UP001303373"/>
    </source>
</evidence>
<dbReference type="AlphaFoldDB" id="A0AAQ3LX43"/>